<dbReference type="InterPro" id="IPR003663">
    <property type="entry name" value="Sugar/inositol_transpt"/>
</dbReference>
<comment type="similarity">
    <text evidence="2 7">Belongs to the major facilitator superfamily. Sugar transporter (TC 2.A.1.1) family.</text>
</comment>
<evidence type="ECO:0000259" key="9">
    <source>
        <dbReference type="PROSITE" id="PS50850"/>
    </source>
</evidence>
<comment type="subcellular location">
    <subcellularLocation>
        <location evidence="1">Membrane</location>
        <topology evidence="1">Multi-pass membrane protein</topology>
    </subcellularLocation>
</comment>
<dbReference type="InParanoid" id="A0A5J5EBJ6"/>
<feature type="transmembrane region" description="Helical" evidence="8">
    <location>
        <begin position="464"/>
        <end position="485"/>
    </location>
</feature>
<evidence type="ECO:0000256" key="7">
    <source>
        <dbReference type="RuleBase" id="RU003346"/>
    </source>
</evidence>
<sequence length="562" mass="61996">MEKTKPGTDTPPTAHAEEAVATALATDPEALARSYGPSGLRGLLQSGFVVRCAIFAAMGGFLFGYDQGVISITLTMDHFVETFPRIDGKTDPSAGFWKGLMTAMLQLGALLGAAQAGYLADKLSRKYAMFVGFLWFLVGSAIQTGSIRYAMLVVGRTIGGIGIGTLSMTAPLYISEISPPNVRGALLVLEEWSIVFGIVVAFYITYGTRFIAGEWSWRLPFLLQIVPALVLIAFIQRLPFTPRWLAAQGRDKEEALETLVRLRRLPETDERVIAEWIEVRAEAAVQKEVQAERHPNLVNNSSLSASVKLELASWIDNFRKKSYKRTMVGMGLMLFQQLVGINAMIYYGPSFFESLGLDYEMQLNMSGVMNILQLVGVTPAILLMDRVGRRPLLIWGSASMVACHVIVAAIIGTYTGRWEDHKGAAWCGVAFIFVYMVAFGLTWGPVAWAMPSELFSSTLRAKGVSLSTCSNWFNNFIIGLITPPLVQHSAYGAFVFFAVFSFLSGVWTWFVVPETTGRTLEDMDEIWGDDLGRQDKERTTSVVLKLERELAVTRGTVIPEKP</sequence>
<dbReference type="InterPro" id="IPR020846">
    <property type="entry name" value="MFS_dom"/>
</dbReference>
<dbReference type="PANTHER" id="PTHR48022">
    <property type="entry name" value="PLASTIDIC GLUCOSE TRANSPORTER 4"/>
    <property type="match status" value="1"/>
</dbReference>
<evidence type="ECO:0000256" key="1">
    <source>
        <dbReference type="ARBA" id="ARBA00004141"/>
    </source>
</evidence>
<dbReference type="Proteomes" id="UP000326924">
    <property type="component" value="Unassembled WGS sequence"/>
</dbReference>
<feature type="domain" description="Major facilitator superfamily (MFS) profile" evidence="9">
    <location>
        <begin position="52"/>
        <end position="516"/>
    </location>
</feature>
<dbReference type="EMBL" id="VXIS01000695">
    <property type="protein sequence ID" value="KAA8892591.1"/>
    <property type="molecule type" value="Genomic_DNA"/>
</dbReference>
<evidence type="ECO:0000256" key="6">
    <source>
        <dbReference type="ARBA" id="ARBA00023136"/>
    </source>
</evidence>
<keyword evidence="5 8" id="KW-1133">Transmembrane helix</keyword>
<dbReference type="GO" id="GO:0016020">
    <property type="term" value="C:membrane"/>
    <property type="evidence" value="ECO:0007669"/>
    <property type="project" value="UniProtKB-SubCell"/>
</dbReference>
<feature type="transmembrane region" description="Helical" evidence="8">
    <location>
        <begin position="491"/>
        <end position="512"/>
    </location>
</feature>
<feature type="transmembrane region" description="Helical" evidence="8">
    <location>
        <begin position="48"/>
        <end position="65"/>
    </location>
</feature>
<evidence type="ECO:0000256" key="3">
    <source>
        <dbReference type="ARBA" id="ARBA00022448"/>
    </source>
</evidence>
<dbReference type="OrthoDB" id="8120565at2759"/>
<evidence type="ECO:0000313" key="10">
    <source>
        <dbReference type="EMBL" id="KAA8892591.1"/>
    </source>
</evidence>
<keyword evidence="6 8" id="KW-0472">Membrane</keyword>
<dbReference type="PANTHER" id="PTHR48022:SF14">
    <property type="entry name" value="MAJOR FACILITATOR SUPERFAMILY (MFS) PROFILE DOMAIN-CONTAINING PROTEIN-RELATED"/>
    <property type="match status" value="1"/>
</dbReference>
<feature type="transmembrane region" description="Helical" evidence="8">
    <location>
        <begin position="423"/>
        <end position="443"/>
    </location>
</feature>
<protein>
    <submittedName>
        <fullName evidence="10">MFS sugar transporter-like protein</fullName>
    </submittedName>
</protein>
<feature type="transmembrane region" description="Helical" evidence="8">
    <location>
        <begin position="367"/>
        <end position="385"/>
    </location>
</feature>
<comment type="caution">
    <text evidence="10">The sequence shown here is derived from an EMBL/GenBank/DDBJ whole genome shotgun (WGS) entry which is preliminary data.</text>
</comment>
<dbReference type="PROSITE" id="PS50850">
    <property type="entry name" value="MFS"/>
    <property type="match status" value="1"/>
</dbReference>
<keyword evidence="11" id="KW-1185">Reference proteome</keyword>
<dbReference type="PROSITE" id="PS00216">
    <property type="entry name" value="SUGAR_TRANSPORT_1"/>
    <property type="match status" value="1"/>
</dbReference>
<dbReference type="NCBIfam" id="TIGR00879">
    <property type="entry name" value="SP"/>
    <property type="match status" value="1"/>
</dbReference>
<dbReference type="InterPro" id="IPR005829">
    <property type="entry name" value="Sugar_transporter_CS"/>
</dbReference>
<dbReference type="Gene3D" id="1.20.1250.20">
    <property type="entry name" value="MFS general substrate transporter like domains"/>
    <property type="match status" value="1"/>
</dbReference>
<dbReference type="AlphaFoldDB" id="A0A5J5EBJ6"/>
<evidence type="ECO:0000256" key="4">
    <source>
        <dbReference type="ARBA" id="ARBA00022692"/>
    </source>
</evidence>
<accession>A0A5J5EBJ6</accession>
<dbReference type="PRINTS" id="PR00171">
    <property type="entry name" value="SUGRTRNSPORT"/>
</dbReference>
<organism evidence="10 11">
    <name type="scientific">Sphaerosporella brunnea</name>
    <dbReference type="NCBI Taxonomy" id="1250544"/>
    <lineage>
        <taxon>Eukaryota</taxon>
        <taxon>Fungi</taxon>
        <taxon>Dikarya</taxon>
        <taxon>Ascomycota</taxon>
        <taxon>Pezizomycotina</taxon>
        <taxon>Pezizomycetes</taxon>
        <taxon>Pezizales</taxon>
        <taxon>Pyronemataceae</taxon>
        <taxon>Sphaerosporella</taxon>
    </lineage>
</organism>
<keyword evidence="3 7" id="KW-0813">Transport</keyword>
<dbReference type="GO" id="GO:0005351">
    <property type="term" value="F:carbohydrate:proton symporter activity"/>
    <property type="evidence" value="ECO:0007669"/>
    <property type="project" value="TreeGrafter"/>
</dbReference>
<evidence type="ECO:0000256" key="5">
    <source>
        <dbReference type="ARBA" id="ARBA00022989"/>
    </source>
</evidence>
<dbReference type="Pfam" id="PF00083">
    <property type="entry name" value="Sugar_tr"/>
    <property type="match status" value="1"/>
</dbReference>
<evidence type="ECO:0000256" key="2">
    <source>
        <dbReference type="ARBA" id="ARBA00010992"/>
    </source>
</evidence>
<feature type="transmembrane region" description="Helical" evidence="8">
    <location>
        <begin position="327"/>
        <end position="347"/>
    </location>
</feature>
<proteinExistence type="inferred from homology"/>
<feature type="transmembrane region" description="Helical" evidence="8">
    <location>
        <begin position="217"/>
        <end position="235"/>
    </location>
</feature>
<feature type="transmembrane region" description="Helical" evidence="8">
    <location>
        <begin position="186"/>
        <end position="205"/>
    </location>
</feature>
<feature type="transmembrane region" description="Helical" evidence="8">
    <location>
        <begin position="392"/>
        <end position="411"/>
    </location>
</feature>
<evidence type="ECO:0000256" key="8">
    <source>
        <dbReference type="SAM" id="Phobius"/>
    </source>
</evidence>
<gene>
    <name evidence="10" type="ORF">FN846DRAFT_667339</name>
</gene>
<evidence type="ECO:0000313" key="11">
    <source>
        <dbReference type="Proteomes" id="UP000326924"/>
    </source>
</evidence>
<feature type="transmembrane region" description="Helical" evidence="8">
    <location>
        <begin position="153"/>
        <end position="174"/>
    </location>
</feature>
<dbReference type="PROSITE" id="PS00217">
    <property type="entry name" value="SUGAR_TRANSPORT_2"/>
    <property type="match status" value="1"/>
</dbReference>
<dbReference type="InterPro" id="IPR005828">
    <property type="entry name" value="MFS_sugar_transport-like"/>
</dbReference>
<dbReference type="InterPro" id="IPR036259">
    <property type="entry name" value="MFS_trans_sf"/>
</dbReference>
<feature type="transmembrane region" description="Helical" evidence="8">
    <location>
        <begin position="127"/>
        <end position="147"/>
    </location>
</feature>
<reference evidence="10 11" key="1">
    <citation type="submission" date="2019-09" db="EMBL/GenBank/DDBJ databases">
        <title>Draft genome of the ectomycorrhizal ascomycete Sphaerosporella brunnea.</title>
        <authorList>
            <consortium name="DOE Joint Genome Institute"/>
            <person name="Benucci G.M."/>
            <person name="Marozzi G."/>
            <person name="Antonielli L."/>
            <person name="Sanchez S."/>
            <person name="Marco P."/>
            <person name="Wang X."/>
            <person name="Falini L.B."/>
            <person name="Barry K."/>
            <person name="Haridas S."/>
            <person name="Lipzen A."/>
            <person name="Labutti K."/>
            <person name="Grigoriev I.V."/>
            <person name="Murat C."/>
            <person name="Martin F."/>
            <person name="Albertini E."/>
            <person name="Donnini D."/>
            <person name="Bonito G."/>
        </authorList>
    </citation>
    <scope>NUCLEOTIDE SEQUENCE [LARGE SCALE GENOMIC DNA]</scope>
    <source>
        <strain evidence="10 11">Sb_GMNB300</strain>
    </source>
</reference>
<keyword evidence="4 8" id="KW-0812">Transmembrane</keyword>
<dbReference type="SUPFAM" id="SSF103473">
    <property type="entry name" value="MFS general substrate transporter"/>
    <property type="match status" value="1"/>
</dbReference>
<keyword evidence="10" id="KW-0762">Sugar transport</keyword>
<feature type="transmembrane region" description="Helical" evidence="8">
    <location>
        <begin position="100"/>
        <end position="120"/>
    </location>
</feature>
<dbReference type="FunFam" id="1.20.1250.20:FF:000026">
    <property type="entry name" value="MFS quinate transporter QutD"/>
    <property type="match status" value="1"/>
</dbReference>
<dbReference type="InterPro" id="IPR050360">
    <property type="entry name" value="MFS_Sugar_Transporters"/>
</dbReference>
<name>A0A5J5EBJ6_9PEZI</name>